<keyword evidence="2" id="KW-1133">Transmembrane helix</keyword>
<feature type="transmembrane region" description="Helical" evidence="2">
    <location>
        <begin position="114"/>
        <end position="132"/>
    </location>
</feature>
<dbReference type="EnsemblProtists" id="HpaT810640">
    <property type="protein sequence ID" value="HpaP810640"/>
    <property type="gene ID" value="HpaG810640"/>
</dbReference>
<dbReference type="eggNOG" id="ENOG502SNWZ">
    <property type="taxonomic scope" value="Eukaryota"/>
</dbReference>
<evidence type="ECO:0000313" key="4">
    <source>
        <dbReference type="Proteomes" id="UP000011713"/>
    </source>
</evidence>
<keyword evidence="2" id="KW-0812">Transmembrane</keyword>
<reference evidence="3" key="2">
    <citation type="submission" date="2015-06" db="UniProtKB">
        <authorList>
            <consortium name="EnsemblProtists"/>
        </authorList>
    </citation>
    <scope>IDENTIFICATION</scope>
    <source>
        <strain evidence="3">Emoy2</strain>
    </source>
</reference>
<evidence type="ECO:0000256" key="2">
    <source>
        <dbReference type="SAM" id="Phobius"/>
    </source>
</evidence>
<keyword evidence="4" id="KW-1185">Reference proteome</keyword>
<reference evidence="4" key="1">
    <citation type="journal article" date="2010" name="Science">
        <title>Signatures of adaptation to obligate biotrophy in the Hyaloperonospora arabidopsidis genome.</title>
        <authorList>
            <person name="Baxter L."/>
            <person name="Tripathy S."/>
            <person name="Ishaque N."/>
            <person name="Boot N."/>
            <person name="Cabral A."/>
            <person name="Kemen E."/>
            <person name="Thines M."/>
            <person name="Ah-Fong A."/>
            <person name="Anderson R."/>
            <person name="Badejoko W."/>
            <person name="Bittner-Eddy P."/>
            <person name="Boore J.L."/>
            <person name="Chibucos M.C."/>
            <person name="Coates M."/>
            <person name="Dehal P."/>
            <person name="Delehaunty K."/>
            <person name="Dong S."/>
            <person name="Downton P."/>
            <person name="Dumas B."/>
            <person name="Fabro G."/>
            <person name="Fronick C."/>
            <person name="Fuerstenberg S.I."/>
            <person name="Fulton L."/>
            <person name="Gaulin E."/>
            <person name="Govers F."/>
            <person name="Hughes L."/>
            <person name="Humphray S."/>
            <person name="Jiang R.H."/>
            <person name="Judelson H."/>
            <person name="Kamoun S."/>
            <person name="Kyung K."/>
            <person name="Meijer H."/>
            <person name="Minx P."/>
            <person name="Morris P."/>
            <person name="Nelson J."/>
            <person name="Phuntumart V."/>
            <person name="Qutob D."/>
            <person name="Rehmany A."/>
            <person name="Rougon-Cardoso A."/>
            <person name="Ryden P."/>
            <person name="Torto-Alalibo T."/>
            <person name="Studholme D."/>
            <person name="Wang Y."/>
            <person name="Win J."/>
            <person name="Wood J."/>
            <person name="Clifton S.W."/>
            <person name="Rogers J."/>
            <person name="Van den Ackerveken G."/>
            <person name="Jones J.D."/>
            <person name="McDowell J.M."/>
            <person name="Beynon J."/>
            <person name="Tyler B.M."/>
        </authorList>
    </citation>
    <scope>NUCLEOTIDE SEQUENCE [LARGE SCALE GENOMIC DNA]</scope>
    <source>
        <strain evidence="4">Emoy2</strain>
    </source>
</reference>
<feature type="region of interest" description="Disordered" evidence="1">
    <location>
        <begin position="84"/>
        <end position="105"/>
    </location>
</feature>
<evidence type="ECO:0000256" key="1">
    <source>
        <dbReference type="SAM" id="MobiDB-lite"/>
    </source>
</evidence>
<dbReference type="AlphaFoldDB" id="M4BVU6"/>
<dbReference type="EMBL" id="JH597986">
    <property type="status" value="NOT_ANNOTATED_CDS"/>
    <property type="molecule type" value="Genomic_DNA"/>
</dbReference>
<protein>
    <submittedName>
        <fullName evidence="3">Uncharacterized protein</fullName>
    </submittedName>
</protein>
<accession>M4BVU6</accession>
<sequence length="280" mass="31786">MVVQKEAIRVIGTFKNIFMTLDGATNKAGKQDLNMMVCEWLAFFLMGFSVNLNCNTAANPLERLKDARHRRRVSVDRDVEDDVAMNADASRKEEPMRNPSTNSPRVMNSLRRKALYSCLFTFVFGCAVYGGYNLSMDWPKLPKIKQIISANVFIVNKINTVHLLTSMFGVCCVEKLHKTRSLLLFTKKRWCTVFAMIKRNLLVKSVMMSMPRTIDHDHKFEDVATEGPVRNVILDVQHWKKTAAVALLLTSLCTAITHLEGVVRICSRQCGPVSLILRIM</sequence>
<organism evidence="3 4">
    <name type="scientific">Hyaloperonospora arabidopsidis (strain Emoy2)</name>
    <name type="common">Downy mildew agent</name>
    <name type="synonym">Peronospora arabidopsidis</name>
    <dbReference type="NCBI Taxonomy" id="559515"/>
    <lineage>
        <taxon>Eukaryota</taxon>
        <taxon>Sar</taxon>
        <taxon>Stramenopiles</taxon>
        <taxon>Oomycota</taxon>
        <taxon>Peronosporomycetes</taxon>
        <taxon>Peronosporales</taxon>
        <taxon>Peronosporaceae</taxon>
        <taxon>Hyaloperonospora</taxon>
    </lineage>
</organism>
<keyword evidence="2" id="KW-0472">Membrane</keyword>
<dbReference type="HOGENOM" id="CLU_995535_0_0_1"/>
<dbReference type="Proteomes" id="UP000011713">
    <property type="component" value="Unassembled WGS sequence"/>
</dbReference>
<dbReference type="InParanoid" id="M4BVU6"/>
<dbReference type="VEuPathDB" id="FungiDB:HpaG810640"/>
<name>M4BVU6_HYAAE</name>
<proteinExistence type="predicted"/>
<evidence type="ECO:0000313" key="3">
    <source>
        <dbReference type="EnsemblProtists" id="HpaP810640"/>
    </source>
</evidence>